<evidence type="ECO:0000313" key="2">
    <source>
        <dbReference type="EMBL" id="OAQ80866.1"/>
    </source>
</evidence>
<feature type="compositionally biased region" description="Low complexity" evidence="1">
    <location>
        <begin position="205"/>
        <end position="230"/>
    </location>
</feature>
<organism evidence="2 3">
    <name type="scientific">Purpureocillium lilacinum</name>
    <name type="common">Paecilomyces lilacinus</name>
    <dbReference type="NCBI Taxonomy" id="33203"/>
    <lineage>
        <taxon>Eukaryota</taxon>
        <taxon>Fungi</taxon>
        <taxon>Dikarya</taxon>
        <taxon>Ascomycota</taxon>
        <taxon>Pezizomycotina</taxon>
        <taxon>Sordariomycetes</taxon>
        <taxon>Hypocreomycetidae</taxon>
        <taxon>Hypocreales</taxon>
        <taxon>Ophiocordycipitaceae</taxon>
        <taxon>Purpureocillium</taxon>
    </lineage>
</organism>
<feature type="compositionally biased region" description="Polar residues" evidence="1">
    <location>
        <begin position="231"/>
        <end position="250"/>
    </location>
</feature>
<evidence type="ECO:0000256" key="1">
    <source>
        <dbReference type="SAM" id="MobiDB-lite"/>
    </source>
</evidence>
<evidence type="ECO:0000313" key="3">
    <source>
        <dbReference type="Proteomes" id="UP000078340"/>
    </source>
</evidence>
<comment type="caution">
    <text evidence="2">The sequence shown here is derived from an EMBL/GenBank/DDBJ whole genome shotgun (WGS) entry which is preliminary data.</text>
</comment>
<feature type="compositionally biased region" description="Basic and acidic residues" evidence="1">
    <location>
        <begin position="192"/>
        <end position="202"/>
    </location>
</feature>
<proteinExistence type="predicted"/>
<dbReference type="Proteomes" id="UP000078340">
    <property type="component" value="Unassembled WGS sequence"/>
</dbReference>
<dbReference type="AlphaFoldDB" id="A0A179GSF8"/>
<dbReference type="STRING" id="33203.A0A179GSF8"/>
<feature type="region of interest" description="Disordered" evidence="1">
    <location>
        <begin position="290"/>
        <end position="342"/>
    </location>
</feature>
<feature type="compositionally biased region" description="Low complexity" evidence="1">
    <location>
        <begin position="324"/>
        <end position="342"/>
    </location>
</feature>
<accession>A0A179GSF8</accession>
<feature type="region of interest" description="Disordered" evidence="1">
    <location>
        <begin position="145"/>
        <end position="274"/>
    </location>
</feature>
<protein>
    <submittedName>
        <fullName evidence="2">Uncharacterized protein</fullName>
    </submittedName>
</protein>
<feature type="compositionally biased region" description="Basic and acidic residues" evidence="1">
    <location>
        <begin position="149"/>
        <end position="166"/>
    </location>
</feature>
<sequence length="342" mass="35620">MDVNGSFSTACFVATTACLPSLASSPARLPFGLPSSSSNSHLYSFHLADSVVIPSAGNTDSPSLVWIEQSSVAFALVLLFARVSSCPVAPRRRSWTDNLFPDRRSAPPGSSRPALLLTVAICSAAGMIPDWRGGVAPSVSTLLNAADGRNGETRNAKDDNRPRPHDWSAPLPPATASRSSRGAAATSEDAMDFERTRSHAEQVHPPSSQIIPDSGGSSSQSLTRSISNSQESTVTASTDRVATPPASDTNGGRYATVERRDDKPPNALDHGAGHNSQLHHLSAIAAAQDRMEPDAVGAGSRKRMADGEVKSWAGSTSPIKGHSRTTSAVSVASTTGSTIGEV</sequence>
<name>A0A179GSF8_PURLI</name>
<feature type="compositionally biased region" description="Low complexity" evidence="1">
    <location>
        <begin position="174"/>
        <end position="187"/>
    </location>
</feature>
<dbReference type="EMBL" id="LSBI01000009">
    <property type="protein sequence ID" value="OAQ80866.1"/>
    <property type="molecule type" value="Genomic_DNA"/>
</dbReference>
<gene>
    <name evidence="2" type="ORF">VFPFJ_09319</name>
</gene>
<reference evidence="2 3" key="1">
    <citation type="submission" date="2016-02" db="EMBL/GenBank/DDBJ databases">
        <title>Biosynthesis of antibiotic leucinostatins and their inhibition on Phytophthora in bio-control Purpureocillium lilacinum.</title>
        <authorList>
            <person name="Wang G."/>
            <person name="Liu Z."/>
            <person name="Lin R."/>
            <person name="Li E."/>
            <person name="Mao Z."/>
            <person name="Ling J."/>
            <person name="Yin W."/>
            <person name="Xie B."/>
        </authorList>
    </citation>
    <scope>NUCLEOTIDE SEQUENCE [LARGE SCALE GENOMIC DNA]</scope>
    <source>
        <strain evidence="2">PLFJ-1</strain>
    </source>
</reference>